<evidence type="ECO:0000256" key="1">
    <source>
        <dbReference type="ARBA" id="ARBA00006484"/>
    </source>
</evidence>
<reference evidence="3 4" key="1">
    <citation type="submission" date="2023-03" db="EMBL/GenBank/DDBJ databases">
        <title>NovoSphingobium album sp. nov. isolated from polycyclic aromatic hydrocarbons- and heavy-metal polluted soil.</title>
        <authorList>
            <person name="Liu Z."/>
            <person name="Wang K."/>
        </authorList>
    </citation>
    <scope>NUCLEOTIDE SEQUENCE [LARGE SCALE GENOMIC DNA]</scope>
    <source>
        <strain evidence="3 4">H3SJ31-1</strain>
    </source>
</reference>
<comment type="similarity">
    <text evidence="1">Belongs to the short-chain dehydrogenases/reductases (SDR) family.</text>
</comment>
<evidence type="ECO:0000313" key="4">
    <source>
        <dbReference type="Proteomes" id="UP001216253"/>
    </source>
</evidence>
<dbReference type="Proteomes" id="UP001216253">
    <property type="component" value="Unassembled WGS sequence"/>
</dbReference>
<evidence type="ECO:0000256" key="2">
    <source>
        <dbReference type="ARBA" id="ARBA00023002"/>
    </source>
</evidence>
<accession>A0ABT5WTF0</accession>
<dbReference type="SUPFAM" id="SSF51735">
    <property type="entry name" value="NAD(P)-binding Rossmann-fold domains"/>
    <property type="match status" value="1"/>
</dbReference>
<evidence type="ECO:0000313" key="3">
    <source>
        <dbReference type="EMBL" id="MDE8652978.1"/>
    </source>
</evidence>
<dbReference type="PANTHER" id="PTHR43899:SF13">
    <property type="entry name" value="RH59310P"/>
    <property type="match status" value="1"/>
</dbReference>
<dbReference type="InterPro" id="IPR051019">
    <property type="entry name" value="VLCFA-Steroid_DH"/>
</dbReference>
<dbReference type="PANTHER" id="PTHR43899">
    <property type="entry name" value="RH59310P"/>
    <property type="match status" value="1"/>
</dbReference>
<dbReference type="PRINTS" id="PR00081">
    <property type="entry name" value="GDHRDH"/>
</dbReference>
<keyword evidence="4" id="KW-1185">Reference proteome</keyword>
<name>A0ABT5WTF0_9SPHN</name>
<dbReference type="Gene3D" id="3.40.50.720">
    <property type="entry name" value="NAD(P)-binding Rossmann-like Domain"/>
    <property type="match status" value="1"/>
</dbReference>
<comment type="caution">
    <text evidence="3">The sequence shown here is derived from an EMBL/GenBank/DDBJ whole genome shotgun (WGS) entry which is preliminary data.</text>
</comment>
<gene>
    <name evidence="3" type="ORF">PYV00_14820</name>
</gene>
<proteinExistence type="inferred from homology"/>
<keyword evidence="2" id="KW-0560">Oxidoreductase</keyword>
<sequence>MLLKQRYGPWALLVGGSEGVGEHLARQLGAAGINVILVARKPEPLAETARKVRAESGVEVRTLQLDLMRPDILERLREVTEDVEIGLLVHNVAGNQAYGPFVDTTLEAALSAVLTSPVALTKLAHHYAIPMARRGRGGVLFTGSLAGNAGSYSLTTYAAAKAFTQIFGEGLWAELQPRGVDVLVFPLGATDTPSRARYGTGDSDEMPVASSEEVARQALAQLPNGPVYVAPENRPFFELMCTPDRRRVVEIQRDLQVSMLPDGV</sequence>
<dbReference type="InterPro" id="IPR002347">
    <property type="entry name" value="SDR_fam"/>
</dbReference>
<dbReference type="Pfam" id="PF00106">
    <property type="entry name" value="adh_short"/>
    <property type="match status" value="1"/>
</dbReference>
<protein>
    <submittedName>
        <fullName evidence="3">SDR family NAD(P)-dependent oxidoreductase</fullName>
    </submittedName>
</protein>
<dbReference type="InterPro" id="IPR036291">
    <property type="entry name" value="NAD(P)-bd_dom_sf"/>
</dbReference>
<organism evidence="3 4">
    <name type="scientific">Novosphingobium album</name>
    <name type="common">ex Liu et al. 2023</name>
    <dbReference type="NCBI Taxonomy" id="3031130"/>
    <lineage>
        <taxon>Bacteria</taxon>
        <taxon>Pseudomonadati</taxon>
        <taxon>Pseudomonadota</taxon>
        <taxon>Alphaproteobacteria</taxon>
        <taxon>Sphingomonadales</taxon>
        <taxon>Sphingomonadaceae</taxon>
        <taxon>Novosphingobium</taxon>
    </lineage>
</organism>
<dbReference type="EMBL" id="JARESE010000049">
    <property type="protein sequence ID" value="MDE8652978.1"/>
    <property type="molecule type" value="Genomic_DNA"/>
</dbReference>